<organism evidence="1 2">
    <name type="scientific">Engystomops pustulosus</name>
    <name type="common">Tungara frog</name>
    <name type="synonym">Physalaemus pustulosus</name>
    <dbReference type="NCBI Taxonomy" id="76066"/>
    <lineage>
        <taxon>Eukaryota</taxon>
        <taxon>Metazoa</taxon>
        <taxon>Chordata</taxon>
        <taxon>Craniata</taxon>
        <taxon>Vertebrata</taxon>
        <taxon>Euteleostomi</taxon>
        <taxon>Amphibia</taxon>
        <taxon>Batrachia</taxon>
        <taxon>Anura</taxon>
        <taxon>Neobatrachia</taxon>
        <taxon>Hyloidea</taxon>
        <taxon>Leptodactylidae</taxon>
        <taxon>Leiuperinae</taxon>
        <taxon>Engystomops</taxon>
    </lineage>
</organism>
<evidence type="ECO:0000313" key="1">
    <source>
        <dbReference type="EMBL" id="KAG8584788.1"/>
    </source>
</evidence>
<comment type="caution">
    <text evidence="1">The sequence shown here is derived from an EMBL/GenBank/DDBJ whole genome shotgun (WGS) entry which is preliminary data.</text>
</comment>
<proteinExistence type="predicted"/>
<reference evidence="1" key="1">
    <citation type="thesis" date="2020" institute="ProQuest LLC" country="789 East Eisenhower Parkway, Ann Arbor, MI, USA">
        <title>Comparative Genomics and Chromosome Evolution.</title>
        <authorList>
            <person name="Mudd A.B."/>
        </authorList>
    </citation>
    <scope>NUCLEOTIDE SEQUENCE</scope>
    <source>
        <strain evidence="1">237g6f4</strain>
        <tissue evidence="1">Blood</tissue>
    </source>
</reference>
<sequence>MECKQCGERPSPSCRVVCMCCGGRAERRPRGPAPRSSAHLTPVITLQHMYSSRGRDPGQAMLGSACSGEEVLEGGM</sequence>
<name>A0AAV7CI95_ENGPU</name>
<gene>
    <name evidence="1" type="ORF">GDO81_004765</name>
</gene>
<evidence type="ECO:0000313" key="2">
    <source>
        <dbReference type="Proteomes" id="UP000824782"/>
    </source>
</evidence>
<dbReference type="Proteomes" id="UP000824782">
    <property type="component" value="Unassembled WGS sequence"/>
</dbReference>
<dbReference type="AlphaFoldDB" id="A0AAV7CI95"/>
<dbReference type="EMBL" id="WNYA01000002">
    <property type="protein sequence ID" value="KAG8584788.1"/>
    <property type="molecule type" value="Genomic_DNA"/>
</dbReference>
<keyword evidence="2" id="KW-1185">Reference proteome</keyword>
<protein>
    <submittedName>
        <fullName evidence="1">Uncharacterized protein</fullName>
    </submittedName>
</protein>
<accession>A0AAV7CI95</accession>